<sequence length="277" mass="32746">MCEVKRFNDFREFYRYNESFINSDPMQNIFLRRVIDQVFKGQITIFNFFNLLDKNGTQLIALIVDQFCLIYSNKFNPKMNEVLSEELEFHRFNRYTFAGNKLVIENLLNSHNSPYTIQKHLSIYRCDKVNPEFEHNTGTCKLADLKDFEELVQLSLYFTEEYDGKREDINEMKSVIASGISEENLYQWSDNDSICAIALVMYREQFGFPEIGHLFTNPKHRNKNYASSLVYKITERILKENNFCMLYTNGQNKASNRTFVKVGYVKTGDYIMCFKEA</sequence>
<gene>
    <name evidence="2" type="ORF">EM932_18270</name>
</gene>
<evidence type="ECO:0000313" key="2">
    <source>
        <dbReference type="EMBL" id="TGV00733.1"/>
    </source>
</evidence>
<dbReference type="InterPro" id="IPR016181">
    <property type="entry name" value="Acyl_CoA_acyltransferase"/>
</dbReference>
<feature type="domain" description="N-acetyltransferase" evidence="1">
    <location>
        <begin position="131"/>
        <end position="277"/>
    </location>
</feature>
<dbReference type="GO" id="GO:0016747">
    <property type="term" value="F:acyltransferase activity, transferring groups other than amino-acyl groups"/>
    <property type="evidence" value="ECO:0007669"/>
    <property type="project" value="InterPro"/>
</dbReference>
<keyword evidence="3" id="KW-1185">Reference proteome</keyword>
<dbReference type="EMBL" id="SRSO01000035">
    <property type="protein sequence ID" value="TGV00733.1"/>
    <property type="molecule type" value="Genomic_DNA"/>
</dbReference>
<proteinExistence type="predicted"/>
<dbReference type="SUPFAM" id="SSF55729">
    <property type="entry name" value="Acyl-CoA N-acyltransferases (Nat)"/>
    <property type="match status" value="1"/>
</dbReference>
<accession>A0A4S1DSL1</accession>
<dbReference type="OrthoDB" id="9803233at2"/>
<protein>
    <submittedName>
        <fullName evidence="2">GNAT family N-acetyltransferase</fullName>
    </submittedName>
</protein>
<dbReference type="Pfam" id="PF08445">
    <property type="entry name" value="FR47"/>
    <property type="match status" value="1"/>
</dbReference>
<name>A0A4S1DSL1_9FLAO</name>
<organism evidence="2 3">
    <name type="scientific">Flavivirga rizhaonensis</name>
    <dbReference type="NCBI Taxonomy" id="2559571"/>
    <lineage>
        <taxon>Bacteria</taxon>
        <taxon>Pseudomonadati</taxon>
        <taxon>Bacteroidota</taxon>
        <taxon>Flavobacteriia</taxon>
        <taxon>Flavobacteriales</taxon>
        <taxon>Flavobacteriaceae</taxon>
        <taxon>Flavivirga</taxon>
    </lineage>
</organism>
<dbReference type="PROSITE" id="PS51186">
    <property type="entry name" value="GNAT"/>
    <property type="match status" value="1"/>
</dbReference>
<reference evidence="2 3" key="1">
    <citation type="submission" date="2019-04" db="EMBL/GenBank/DDBJ databases">
        <authorList>
            <person name="Liu A."/>
        </authorList>
    </citation>
    <scope>NUCLEOTIDE SEQUENCE [LARGE SCALE GENOMIC DNA]</scope>
    <source>
        <strain evidence="2 3">RZ03</strain>
    </source>
</reference>
<evidence type="ECO:0000313" key="3">
    <source>
        <dbReference type="Proteomes" id="UP000307602"/>
    </source>
</evidence>
<dbReference type="InterPro" id="IPR000182">
    <property type="entry name" value="GNAT_dom"/>
</dbReference>
<evidence type="ECO:0000259" key="1">
    <source>
        <dbReference type="PROSITE" id="PS51186"/>
    </source>
</evidence>
<dbReference type="AlphaFoldDB" id="A0A4S1DSL1"/>
<dbReference type="CDD" id="cd04301">
    <property type="entry name" value="NAT_SF"/>
    <property type="match status" value="1"/>
</dbReference>
<keyword evidence="2" id="KW-0808">Transferase</keyword>
<dbReference type="Gene3D" id="3.40.630.30">
    <property type="match status" value="1"/>
</dbReference>
<comment type="caution">
    <text evidence="2">The sequence shown here is derived from an EMBL/GenBank/DDBJ whole genome shotgun (WGS) entry which is preliminary data.</text>
</comment>
<dbReference type="InterPro" id="IPR013653">
    <property type="entry name" value="GCN5-like_dom"/>
</dbReference>
<dbReference type="Proteomes" id="UP000307602">
    <property type="component" value="Unassembled WGS sequence"/>
</dbReference>